<name>A0ABW5T6N0_9BACI</name>
<dbReference type="Proteomes" id="UP001597520">
    <property type="component" value="Unassembled WGS sequence"/>
</dbReference>
<evidence type="ECO:0000256" key="1">
    <source>
        <dbReference type="SAM" id="Phobius"/>
    </source>
</evidence>
<reference evidence="4" key="1">
    <citation type="journal article" date="2019" name="Int. J. Syst. Evol. Microbiol.">
        <title>The Global Catalogue of Microorganisms (GCM) 10K type strain sequencing project: providing services to taxonomists for standard genome sequencing and annotation.</title>
        <authorList>
            <consortium name="The Broad Institute Genomics Platform"/>
            <consortium name="The Broad Institute Genome Sequencing Center for Infectious Disease"/>
            <person name="Wu L."/>
            <person name="Ma J."/>
        </authorList>
    </citation>
    <scope>NUCLEOTIDE SEQUENCE [LARGE SCALE GENOMIC DNA]</scope>
    <source>
        <strain evidence="4">KCTC 33792</strain>
    </source>
</reference>
<dbReference type="RefSeq" id="WP_380714186.1">
    <property type="nucleotide sequence ID" value="NZ_JBHUML010000005.1"/>
</dbReference>
<proteinExistence type="predicted"/>
<evidence type="ECO:0000313" key="4">
    <source>
        <dbReference type="Proteomes" id="UP001597520"/>
    </source>
</evidence>
<feature type="domain" description="Inner membrane protein YgaP-like transmembrane" evidence="2">
    <location>
        <begin position="1"/>
        <end position="62"/>
    </location>
</feature>
<comment type="caution">
    <text evidence="3">The sequence shown here is derived from an EMBL/GenBank/DDBJ whole genome shotgun (WGS) entry which is preliminary data.</text>
</comment>
<keyword evidence="1" id="KW-0812">Transmembrane</keyword>
<dbReference type="InterPro" id="IPR021309">
    <property type="entry name" value="YgaP-like_TM"/>
</dbReference>
<feature type="transmembrane region" description="Helical" evidence="1">
    <location>
        <begin position="6"/>
        <end position="24"/>
    </location>
</feature>
<sequence length="85" mass="9538">MQPNIGTAQAFCRIIIGIVLLSWANSRSSRMRRDPDNHMICMVLGAMKVAEGITRFCPTIRLYDMVTGGSHSPENTPEHHNMHES</sequence>
<organism evidence="3 4">
    <name type="scientific">Salibacterium lacus</name>
    <dbReference type="NCBI Taxonomy" id="1898109"/>
    <lineage>
        <taxon>Bacteria</taxon>
        <taxon>Bacillati</taxon>
        <taxon>Bacillota</taxon>
        <taxon>Bacilli</taxon>
        <taxon>Bacillales</taxon>
        <taxon>Bacillaceae</taxon>
    </lineage>
</organism>
<accession>A0ABW5T6N0</accession>
<dbReference type="EMBL" id="JBHUML010000005">
    <property type="protein sequence ID" value="MFD2706882.1"/>
    <property type="molecule type" value="Genomic_DNA"/>
</dbReference>
<dbReference type="Pfam" id="PF11127">
    <property type="entry name" value="YgaP-like_TM"/>
    <property type="match status" value="1"/>
</dbReference>
<evidence type="ECO:0000313" key="3">
    <source>
        <dbReference type="EMBL" id="MFD2706882.1"/>
    </source>
</evidence>
<keyword evidence="1" id="KW-0472">Membrane</keyword>
<keyword evidence="1" id="KW-1133">Transmembrane helix</keyword>
<keyword evidence="4" id="KW-1185">Reference proteome</keyword>
<protein>
    <submittedName>
        <fullName evidence="3">DUF2892 domain-containing protein</fullName>
    </submittedName>
</protein>
<evidence type="ECO:0000259" key="2">
    <source>
        <dbReference type="Pfam" id="PF11127"/>
    </source>
</evidence>
<gene>
    <name evidence="3" type="ORF">ACFSUB_15580</name>
</gene>